<reference evidence="14" key="1">
    <citation type="submission" date="2020-10" db="EMBL/GenBank/DDBJ databases">
        <title>Bacterium isolated from coastal waters sediment.</title>
        <authorList>
            <person name="Chen R.-J."/>
            <person name="Lu D.-C."/>
            <person name="Zhu K.-L."/>
            <person name="Du Z.-J."/>
        </authorList>
    </citation>
    <scope>NUCLEOTIDE SEQUENCE</scope>
    <source>
        <strain evidence="14">N1Y112</strain>
    </source>
</reference>
<dbReference type="GO" id="GO:0005886">
    <property type="term" value="C:plasma membrane"/>
    <property type="evidence" value="ECO:0007669"/>
    <property type="project" value="UniProtKB-SubCell"/>
</dbReference>
<keyword evidence="2" id="KW-1003">Cell membrane</keyword>
<dbReference type="AlphaFoldDB" id="A0A8J7FAL5"/>
<dbReference type="PANTHER" id="PTHR32089:SF119">
    <property type="entry name" value="METHYL-ACCEPTING CHEMOTAXIS PROTEIN CTPL"/>
    <property type="match status" value="1"/>
</dbReference>
<dbReference type="PROSITE" id="PS50111">
    <property type="entry name" value="CHEMOTAXIS_TRANSDUC_2"/>
    <property type="match status" value="1"/>
</dbReference>
<dbReference type="GO" id="GO:0007165">
    <property type="term" value="P:signal transduction"/>
    <property type="evidence" value="ECO:0007669"/>
    <property type="project" value="UniProtKB-KW"/>
</dbReference>
<feature type="transmembrane region" description="Helical" evidence="10">
    <location>
        <begin position="12"/>
        <end position="29"/>
    </location>
</feature>
<evidence type="ECO:0000259" key="13">
    <source>
        <dbReference type="PROSITE" id="PS50885"/>
    </source>
</evidence>
<dbReference type="InterPro" id="IPR004089">
    <property type="entry name" value="MCPsignal_dom"/>
</dbReference>
<evidence type="ECO:0000313" key="15">
    <source>
        <dbReference type="Proteomes" id="UP000640333"/>
    </source>
</evidence>
<dbReference type="PROSITE" id="PS50885">
    <property type="entry name" value="HAMP"/>
    <property type="match status" value="1"/>
</dbReference>
<keyword evidence="15" id="KW-1185">Reference proteome</keyword>
<comment type="similarity">
    <text evidence="8">Belongs to the methyl-accepting chemotaxis (MCP) protein family.</text>
</comment>
<evidence type="ECO:0000256" key="4">
    <source>
        <dbReference type="ARBA" id="ARBA00022692"/>
    </source>
</evidence>
<evidence type="ECO:0000256" key="1">
    <source>
        <dbReference type="ARBA" id="ARBA00004429"/>
    </source>
</evidence>
<dbReference type="Gene3D" id="1.10.287.950">
    <property type="entry name" value="Methyl-accepting chemotaxis protein"/>
    <property type="match status" value="1"/>
</dbReference>
<evidence type="ECO:0000256" key="8">
    <source>
        <dbReference type="ARBA" id="ARBA00029447"/>
    </source>
</evidence>
<feature type="domain" description="Methyl-accepting transducer" evidence="11">
    <location>
        <begin position="290"/>
        <end position="526"/>
    </location>
</feature>
<keyword evidence="4 10" id="KW-0812">Transmembrane</keyword>
<evidence type="ECO:0000256" key="9">
    <source>
        <dbReference type="PROSITE-ProRule" id="PRU00284"/>
    </source>
</evidence>
<evidence type="ECO:0000256" key="10">
    <source>
        <dbReference type="SAM" id="Phobius"/>
    </source>
</evidence>
<keyword evidence="3" id="KW-0997">Cell inner membrane</keyword>
<comment type="subcellular location">
    <subcellularLocation>
        <location evidence="1">Cell inner membrane</location>
        <topology evidence="1">Multi-pass membrane protein</topology>
    </subcellularLocation>
</comment>
<name>A0A8J7FAL5_9GAMM</name>
<dbReference type="SMART" id="SM00304">
    <property type="entry name" value="HAMP"/>
    <property type="match status" value="2"/>
</dbReference>
<dbReference type="SMART" id="SM00283">
    <property type="entry name" value="MA"/>
    <property type="match status" value="1"/>
</dbReference>
<dbReference type="PANTHER" id="PTHR32089">
    <property type="entry name" value="METHYL-ACCEPTING CHEMOTAXIS PROTEIN MCPB"/>
    <property type="match status" value="1"/>
</dbReference>
<keyword evidence="6 10" id="KW-0472">Membrane</keyword>
<dbReference type="InterPro" id="IPR033480">
    <property type="entry name" value="sCache_2"/>
</dbReference>
<protein>
    <submittedName>
        <fullName evidence="14">Cache domain-containing protein</fullName>
    </submittedName>
</protein>
<evidence type="ECO:0000256" key="2">
    <source>
        <dbReference type="ARBA" id="ARBA00022475"/>
    </source>
</evidence>
<feature type="transmembrane region" description="Helical" evidence="10">
    <location>
        <begin position="208"/>
        <end position="230"/>
    </location>
</feature>
<dbReference type="CDD" id="cd11386">
    <property type="entry name" value="MCP_signal"/>
    <property type="match status" value="1"/>
</dbReference>
<dbReference type="Proteomes" id="UP000640333">
    <property type="component" value="Unassembled WGS sequence"/>
</dbReference>
<accession>A0A8J7FAL5</accession>
<dbReference type="Pfam" id="PF17200">
    <property type="entry name" value="sCache_2"/>
    <property type="match status" value="1"/>
</dbReference>
<dbReference type="RefSeq" id="WP_193953669.1">
    <property type="nucleotide sequence ID" value="NZ_JADEYS010000011.1"/>
</dbReference>
<dbReference type="SUPFAM" id="SSF58104">
    <property type="entry name" value="Methyl-accepting chemotaxis protein (MCP) signaling domain"/>
    <property type="match status" value="1"/>
</dbReference>
<proteinExistence type="inferred from homology"/>
<dbReference type="EMBL" id="JADEYS010000011">
    <property type="protein sequence ID" value="MBE9398035.1"/>
    <property type="molecule type" value="Genomic_DNA"/>
</dbReference>
<dbReference type="Pfam" id="PF00672">
    <property type="entry name" value="HAMP"/>
    <property type="match status" value="1"/>
</dbReference>
<dbReference type="GO" id="GO:0006935">
    <property type="term" value="P:chemotaxis"/>
    <property type="evidence" value="ECO:0007669"/>
    <property type="project" value="UniProtKB-ARBA"/>
</dbReference>
<evidence type="ECO:0000256" key="3">
    <source>
        <dbReference type="ARBA" id="ARBA00022519"/>
    </source>
</evidence>
<organism evidence="14 15">
    <name type="scientific">Pontibacterium sinense</name>
    <dbReference type="NCBI Taxonomy" id="2781979"/>
    <lineage>
        <taxon>Bacteria</taxon>
        <taxon>Pseudomonadati</taxon>
        <taxon>Pseudomonadota</taxon>
        <taxon>Gammaproteobacteria</taxon>
        <taxon>Oceanospirillales</taxon>
        <taxon>Oceanospirillaceae</taxon>
        <taxon>Pontibacterium</taxon>
    </lineage>
</organism>
<keyword evidence="7 9" id="KW-0807">Transducer</keyword>
<dbReference type="InterPro" id="IPR000727">
    <property type="entry name" value="T_SNARE_dom"/>
</dbReference>
<feature type="domain" description="HAMP" evidence="13">
    <location>
        <begin position="231"/>
        <end position="285"/>
    </location>
</feature>
<dbReference type="InterPro" id="IPR003660">
    <property type="entry name" value="HAMP_dom"/>
</dbReference>
<dbReference type="CDD" id="cd18774">
    <property type="entry name" value="PDC2_HK_sensor"/>
    <property type="match status" value="1"/>
</dbReference>
<dbReference type="FunFam" id="1.10.287.950:FF:000001">
    <property type="entry name" value="Methyl-accepting chemotaxis sensory transducer"/>
    <property type="match status" value="1"/>
</dbReference>
<evidence type="ECO:0000259" key="11">
    <source>
        <dbReference type="PROSITE" id="PS50111"/>
    </source>
</evidence>
<gene>
    <name evidence="14" type="ORF">IOQ59_12275</name>
</gene>
<dbReference type="SMART" id="SM01049">
    <property type="entry name" value="Cache_2"/>
    <property type="match status" value="1"/>
</dbReference>
<dbReference type="Pfam" id="PF00015">
    <property type="entry name" value="MCPsignal"/>
    <property type="match status" value="1"/>
</dbReference>
<evidence type="ECO:0000256" key="7">
    <source>
        <dbReference type="ARBA" id="ARBA00023224"/>
    </source>
</evidence>
<sequence>MGKLTLRNKILLLTLAPLLVIIVVVMLVTRMQLQDLGMREIEQTRTQMLESKQAALKEYMDLAVSSVEEIYNQAGADDAAAQQKALSILRSLAYGENKDGYVFVYGYDGTALAMRAKTSLEGKNLIHLKDKNGVAIISDLIQVAKQGGGFVSYIWEKPSKKMAVDKLSYAVGLPKWNWMLGTGFYIDDIEDRLVMMEQQVDEEIQTTLLFIVGIGGVMVVLFGFVASIFATSLTRPLNQVCDALQDMSKGDGDLTQRLDVNAQGEVGRLAEGFNGFLDKIHTLVGDVKQAVDELSTASTRMSAVVASTQRGVSDQRGETEQVAAAIHQMATAVQQVAQSAGQAASSATEADGAANEGLSIVSSTIESIGDLADGVNTSADVIEQLHSDADQIGTVVNVIKDIADQTNLLALNAAIEAARAGEQGRGFSVVADEVRSLANRTQQSTEEIQTMIEKLQVGARQAVSVMTTSRDSTGETIRRAQSASESLASITTSVGTISEMNTHIASAADQQTGVADEVSRSIHHIADIAEKSNGDADQLAVTSRELSSIEQRLLGLVQQFRI</sequence>
<evidence type="ECO:0000256" key="6">
    <source>
        <dbReference type="ARBA" id="ARBA00023136"/>
    </source>
</evidence>
<comment type="caution">
    <text evidence="14">The sequence shown here is derived from an EMBL/GenBank/DDBJ whole genome shotgun (WGS) entry which is preliminary data.</text>
</comment>
<feature type="domain" description="T-SNARE coiled-coil homology" evidence="12">
    <location>
        <begin position="477"/>
        <end position="539"/>
    </location>
</feature>
<evidence type="ECO:0000313" key="14">
    <source>
        <dbReference type="EMBL" id="MBE9398035.1"/>
    </source>
</evidence>
<dbReference type="Gene3D" id="3.30.450.20">
    <property type="entry name" value="PAS domain"/>
    <property type="match status" value="1"/>
</dbReference>
<dbReference type="PROSITE" id="PS50192">
    <property type="entry name" value="T_SNARE"/>
    <property type="match status" value="1"/>
</dbReference>
<evidence type="ECO:0000259" key="12">
    <source>
        <dbReference type="PROSITE" id="PS50192"/>
    </source>
</evidence>
<evidence type="ECO:0000256" key="5">
    <source>
        <dbReference type="ARBA" id="ARBA00022989"/>
    </source>
</evidence>
<keyword evidence="5 10" id="KW-1133">Transmembrane helix</keyword>
<dbReference type="CDD" id="cd06225">
    <property type="entry name" value="HAMP"/>
    <property type="match status" value="1"/>
</dbReference>